<proteinExistence type="predicted"/>
<evidence type="ECO:0000313" key="4">
    <source>
        <dbReference type="Proteomes" id="UP001589867"/>
    </source>
</evidence>
<feature type="compositionally biased region" description="Low complexity" evidence="1">
    <location>
        <begin position="47"/>
        <end position="56"/>
    </location>
</feature>
<reference evidence="3 4" key="1">
    <citation type="submission" date="2024-09" db="EMBL/GenBank/DDBJ databases">
        <authorList>
            <person name="Sun Q."/>
            <person name="Mori K."/>
        </authorList>
    </citation>
    <scope>NUCLEOTIDE SEQUENCE [LARGE SCALE GENOMIC DNA]</scope>
    <source>
        <strain evidence="3 4">TBRC 3947</strain>
    </source>
</reference>
<name>A0ABV6MBJ6_9ACTN</name>
<dbReference type="RefSeq" id="WP_377257595.1">
    <property type="nucleotide sequence ID" value="NZ_JBHLUH010000064.1"/>
</dbReference>
<feature type="region of interest" description="Disordered" evidence="1">
    <location>
        <begin position="39"/>
        <end position="70"/>
    </location>
</feature>
<dbReference type="NCBIfam" id="NF038083">
    <property type="entry name" value="CU044_5270_fam"/>
    <property type="match status" value="1"/>
</dbReference>
<feature type="transmembrane region" description="Helical" evidence="2">
    <location>
        <begin position="17"/>
        <end position="35"/>
    </location>
</feature>
<keyword evidence="2" id="KW-0472">Membrane</keyword>
<evidence type="ECO:0000313" key="3">
    <source>
        <dbReference type="EMBL" id="MFC0532086.1"/>
    </source>
</evidence>
<evidence type="ECO:0000256" key="1">
    <source>
        <dbReference type="SAM" id="MobiDB-lite"/>
    </source>
</evidence>
<dbReference type="InterPro" id="IPR047789">
    <property type="entry name" value="CU044_5270-like"/>
</dbReference>
<keyword evidence="2" id="KW-1133">Transmembrane helix</keyword>
<protein>
    <submittedName>
        <fullName evidence="3">CU044_5270 family protein</fullName>
    </submittedName>
</protein>
<dbReference type="EMBL" id="JBHLUH010000064">
    <property type="protein sequence ID" value="MFC0532086.1"/>
    <property type="molecule type" value="Genomic_DNA"/>
</dbReference>
<accession>A0ABV6MBJ6</accession>
<organism evidence="3 4">
    <name type="scientific">Phytohabitans kaempferiae</name>
    <dbReference type="NCBI Taxonomy" id="1620943"/>
    <lineage>
        <taxon>Bacteria</taxon>
        <taxon>Bacillati</taxon>
        <taxon>Actinomycetota</taxon>
        <taxon>Actinomycetes</taxon>
        <taxon>Micromonosporales</taxon>
        <taxon>Micromonosporaceae</taxon>
    </lineage>
</organism>
<gene>
    <name evidence="3" type="ORF">ACFFIA_30990</name>
</gene>
<dbReference type="Proteomes" id="UP001589867">
    <property type="component" value="Unassembled WGS sequence"/>
</dbReference>
<evidence type="ECO:0000256" key="2">
    <source>
        <dbReference type="SAM" id="Phobius"/>
    </source>
</evidence>
<keyword evidence="4" id="KW-1185">Reference proteome</keyword>
<comment type="caution">
    <text evidence="3">The sequence shown here is derived from an EMBL/GenBank/DDBJ whole genome shotgun (WGS) entry which is preliminary data.</text>
</comment>
<sequence>MTDTADPSPGRSWRPPALAAGAVVLILVVAGAVVGPRLIGGDDPRPDQAAAPAGQATTNPSPDPAGSGPVECMDGLADAVAARSPDPVQAGRYTYVHSRWWGEDMSYSEKEGSTQTRVMYESKLWRAADGSGRQDVISIPGERSRPDDSAIYTAGGLAGVLPEPIATSPDVLVTQLQVHSPREMGPQWVLRAVADVYQSHTVPQPVRVALLRVLAGQTSGLECENGAVDREGRTGIAVAVNSNSDKTRDKLIFDPADGRLLAAEQIILRNPPALTGQTPRTVSYWLFLETSQVADLPPASPA</sequence>
<keyword evidence="2" id="KW-0812">Transmembrane</keyword>